<feature type="signal peptide" evidence="1">
    <location>
        <begin position="1"/>
        <end position="18"/>
    </location>
</feature>
<keyword evidence="1" id="KW-0732">Signal</keyword>
<evidence type="ECO:0000259" key="2">
    <source>
        <dbReference type="Pfam" id="PF03636"/>
    </source>
</evidence>
<dbReference type="PANTHER" id="PTHR11051">
    <property type="entry name" value="GLYCOSYL HYDROLASE-RELATED"/>
    <property type="match status" value="1"/>
</dbReference>
<dbReference type="SUPFAM" id="SSF74650">
    <property type="entry name" value="Galactose mutarotase-like"/>
    <property type="match status" value="1"/>
</dbReference>
<dbReference type="RefSeq" id="WP_226992528.1">
    <property type="nucleotide sequence ID" value="NZ_BAJS01000011.1"/>
</dbReference>
<dbReference type="GO" id="GO:0004553">
    <property type="term" value="F:hydrolase activity, hydrolyzing O-glycosyl compounds"/>
    <property type="evidence" value="ECO:0007669"/>
    <property type="project" value="TreeGrafter"/>
</dbReference>
<dbReference type="GO" id="GO:0016757">
    <property type="term" value="F:glycosyltransferase activity"/>
    <property type="evidence" value="ECO:0007669"/>
    <property type="project" value="UniProtKB-ARBA"/>
</dbReference>
<evidence type="ECO:0000313" key="3">
    <source>
        <dbReference type="EMBL" id="GAK36947.1"/>
    </source>
</evidence>
<dbReference type="InterPro" id="IPR037018">
    <property type="entry name" value="GH65_N"/>
</dbReference>
<organism evidence="3 4">
    <name type="scientific">Bacteroides graminisolvens DSM 19988 = JCM 15093</name>
    <dbReference type="NCBI Taxonomy" id="1121097"/>
    <lineage>
        <taxon>Bacteria</taxon>
        <taxon>Pseudomonadati</taxon>
        <taxon>Bacteroidota</taxon>
        <taxon>Bacteroidia</taxon>
        <taxon>Bacteroidales</taxon>
        <taxon>Bacteroidaceae</taxon>
        <taxon>Bacteroides</taxon>
    </lineage>
</organism>
<dbReference type="STRING" id="1121097.GCA_000428125_02123"/>
<dbReference type="EMBL" id="BAJS01000011">
    <property type="protein sequence ID" value="GAK36947.1"/>
    <property type="molecule type" value="Genomic_DNA"/>
</dbReference>
<dbReference type="GO" id="GO:0030246">
    <property type="term" value="F:carbohydrate binding"/>
    <property type="evidence" value="ECO:0007669"/>
    <property type="project" value="InterPro"/>
</dbReference>
<dbReference type="GO" id="GO:0005975">
    <property type="term" value="P:carbohydrate metabolic process"/>
    <property type="evidence" value="ECO:0007669"/>
    <property type="project" value="InterPro"/>
</dbReference>
<protein>
    <submittedName>
        <fullName evidence="3">Maltose phosphorylase</fullName>
    </submittedName>
</protein>
<accession>A0A069D3F4</accession>
<evidence type="ECO:0000256" key="1">
    <source>
        <dbReference type="SAM" id="SignalP"/>
    </source>
</evidence>
<feature type="domain" description="Glycoside hydrolase family 65 N-terminal" evidence="2">
    <location>
        <begin position="38"/>
        <end position="241"/>
    </location>
</feature>
<sequence>MKRYIIYLFVFLAAHASAQDPWSIKVNHINPQNYYGVTVANGMLGIVSSPEPLRTSQVVLAGSYDKYGRGRVSNFLNGYNMLNATLSIDGQTLRMENISSYTQELDMKEAIHRSSFRFDNKAEVTYSFLALRQLPYSALLVIEITPHADITISATNIHETPDAFRDGQMYYNEINRKHASVKLMSTQAMSPTGKLKICASSSFLFPEKAGEEPRVIHSTPNNNSHYMRFSKTLKSGEKYRFCVVGSTLTSAHHPDPINEADRLTVFASLEGCDRLLQMHKQQWSELWKSDIEIEGDAQSQQDIRSMIYHLYSFVRQAPPSPSPPWDYPV</sequence>
<feature type="chain" id="PRO_5001659899" evidence="1">
    <location>
        <begin position="19"/>
        <end position="329"/>
    </location>
</feature>
<dbReference type="Gene3D" id="2.70.98.40">
    <property type="entry name" value="Glycoside hydrolase, family 65, N-terminal domain"/>
    <property type="match status" value="1"/>
</dbReference>
<comment type="caution">
    <text evidence="3">The sequence shown here is derived from an EMBL/GenBank/DDBJ whole genome shotgun (WGS) entry which is preliminary data.</text>
</comment>
<dbReference type="SUPFAM" id="SSF48208">
    <property type="entry name" value="Six-hairpin glycosidases"/>
    <property type="match status" value="1"/>
</dbReference>
<dbReference type="Pfam" id="PF03636">
    <property type="entry name" value="Glyco_hydro_65N"/>
    <property type="match status" value="1"/>
</dbReference>
<proteinExistence type="predicted"/>
<gene>
    <name evidence="3" type="ORF">JCM15093_2154</name>
</gene>
<dbReference type="InterPro" id="IPR011013">
    <property type="entry name" value="Gal_mutarotase_sf_dom"/>
</dbReference>
<dbReference type="Proteomes" id="UP000027601">
    <property type="component" value="Unassembled WGS sequence"/>
</dbReference>
<name>A0A069D3F4_9BACE</name>
<dbReference type="InterPro" id="IPR005196">
    <property type="entry name" value="Glyco_hydro_65_N"/>
</dbReference>
<dbReference type="InterPro" id="IPR008928">
    <property type="entry name" value="6-hairpin_glycosidase_sf"/>
</dbReference>
<evidence type="ECO:0000313" key="4">
    <source>
        <dbReference type="Proteomes" id="UP000027601"/>
    </source>
</evidence>
<dbReference type="eggNOG" id="COG1554">
    <property type="taxonomic scope" value="Bacteria"/>
</dbReference>
<dbReference type="AlphaFoldDB" id="A0A069D3F4"/>
<reference evidence="3 4" key="1">
    <citation type="journal article" date="2015" name="Microbes Environ.">
        <title>Distribution and evolution of nitrogen fixation genes in the phylum bacteroidetes.</title>
        <authorList>
            <person name="Inoue J."/>
            <person name="Oshima K."/>
            <person name="Suda W."/>
            <person name="Sakamoto M."/>
            <person name="Iino T."/>
            <person name="Noda S."/>
            <person name="Hongoh Y."/>
            <person name="Hattori M."/>
            <person name="Ohkuma M."/>
        </authorList>
    </citation>
    <scope>NUCLEOTIDE SEQUENCE [LARGE SCALE GENOMIC DNA]</scope>
    <source>
        <strain evidence="3 4">JCM 15093</strain>
    </source>
</reference>
<dbReference type="PANTHER" id="PTHR11051:SF8">
    <property type="entry name" value="PROTEIN-GLUCOSYLGALACTOSYLHYDROXYLYSINE GLUCOSIDASE"/>
    <property type="match status" value="1"/>
</dbReference>
<keyword evidence="4" id="KW-1185">Reference proteome</keyword>